<dbReference type="SMART" id="SM00448">
    <property type="entry name" value="REC"/>
    <property type="match status" value="1"/>
</dbReference>
<dbReference type="InterPro" id="IPR004358">
    <property type="entry name" value="Sig_transdc_His_kin-like_C"/>
</dbReference>
<evidence type="ECO:0000313" key="11">
    <source>
        <dbReference type="EMBL" id="KDR94559.1"/>
    </source>
</evidence>
<dbReference type="Pfam" id="PF00072">
    <property type="entry name" value="Response_reg"/>
    <property type="match status" value="1"/>
</dbReference>
<dbReference type="InterPro" id="IPR011006">
    <property type="entry name" value="CheY-like_superfamily"/>
</dbReference>
<dbReference type="Proteomes" id="UP000027946">
    <property type="component" value="Unassembled WGS sequence"/>
</dbReference>
<dbReference type="SUPFAM" id="SSF52172">
    <property type="entry name" value="CheY-like"/>
    <property type="match status" value="1"/>
</dbReference>
<accession>A0A069RBW5</accession>
<evidence type="ECO:0000256" key="6">
    <source>
        <dbReference type="ARBA" id="ARBA00023012"/>
    </source>
</evidence>
<dbReference type="OrthoDB" id="9784397at2"/>
<evidence type="ECO:0000256" key="3">
    <source>
        <dbReference type="ARBA" id="ARBA00018672"/>
    </source>
</evidence>
<protein>
    <recommendedName>
        <fullName evidence="3">Stage 0 sporulation protein A homolog</fullName>
        <ecNumber evidence="2">2.7.13.3</ecNumber>
    </recommendedName>
</protein>
<keyword evidence="5" id="KW-0418">Kinase</keyword>
<evidence type="ECO:0000256" key="1">
    <source>
        <dbReference type="ARBA" id="ARBA00000085"/>
    </source>
</evidence>
<evidence type="ECO:0000256" key="8">
    <source>
        <dbReference type="PROSITE-ProRule" id="PRU00169"/>
    </source>
</evidence>
<dbReference type="GO" id="GO:0005524">
    <property type="term" value="F:ATP binding"/>
    <property type="evidence" value="ECO:0007669"/>
    <property type="project" value="UniProtKB-KW"/>
</dbReference>
<dbReference type="PANTHER" id="PTHR43065">
    <property type="entry name" value="SENSOR HISTIDINE KINASE"/>
    <property type="match status" value="1"/>
</dbReference>
<keyword evidence="11" id="KW-0067">ATP-binding</keyword>
<dbReference type="AlphaFoldDB" id="A0A069RBW5"/>
<keyword evidence="12" id="KW-1185">Reference proteome</keyword>
<name>A0A069RBW5_PEPLI</name>
<dbReference type="SUPFAM" id="SSF55874">
    <property type="entry name" value="ATPase domain of HSP90 chaperone/DNA topoisomerase II/histidine kinase"/>
    <property type="match status" value="1"/>
</dbReference>
<comment type="catalytic activity">
    <reaction evidence="1">
        <text>ATP + protein L-histidine = ADP + protein N-phospho-L-histidine.</text>
        <dbReference type="EC" id="2.7.13.3"/>
    </reaction>
</comment>
<keyword evidence="11" id="KW-0547">Nucleotide-binding</keyword>
<dbReference type="InterPro" id="IPR005467">
    <property type="entry name" value="His_kinase_dom"/>
</dbReference>
<dbReference type="InterPro" id="IPR003594">
    <property type="entry name" value="HATPase_dom"/>
</dbReference>
<evidence type="ECO:0000256" key="2">
    <source>
        <dbReference type="ARBA" id="ARBA00012438"/>
    </source>
</evidence>
<reference evidence="11 12" key="1">
    <citation type="submission" date="2014-03" db="EMBL/GenBank/DDBJ databases">
        <title>Genome sequence of Clostridium litorale W6, DSM 5388.</title>
        <authorList>
            <person name="Poehlein A."/>
            <person name="Jagirdar A."/>
            <person name="Khonsari B."/>
            <person name="Chibani C.M."/>
            <person name="Gutierrez Gutierrez D.A."/>
            <person name="Davydova E."/>
            <person name="Alghaithi H.S."/>
            <person name="Nair K.P."/>
            <person name="Dhamotharan K."/>
            <person name="Chandran L."/>
            <person name="G W."/>
            <person name="Daniel R."/>
        </authorList>
    </citation>
    <scope>NUCLEOTIDE SEQUENCE [LARGE SCALE GENOMIC DNA]</scope>
    <source>
        <strain evidence="11 12">W6</strain>
    </source>
</reference>
<dbReference type="GO" id="GO:0000155">
    <property type="term" value="F:phosphorelay sensor kinase activity"/>
    <property type="evidence" value="ECO:0007669"/>
    <property type="project" value="InterPro"/>
</dbReference>
<dbReference type="Gene3D" id="3.40.50.2300">
    <property type="match status" value="1"/>
</dbReference>
<evidence type="ECO:0000259" key="9">
    <source>
        <dbReference type="PROSITE" id="PS50109"/>
    </source>
</evidence>
<evidence type="ECO:0000313" key="12">
    <source>
        <dbReference type="Proteomes" id="UP000027946"/>
    </source>
</evidence>
<dbReference type="CDD" id="cd00082">
    <property type="entry name" value="HisKA"/>
    <property type="match status" value="1"/>
</dbReference>
<dbReference type="Gene3D" id="1.10.287.130">
    <property type="match status" value="1"/>
</dbReference>
<dbReference type="InterPro" id="IPR001789">
    <property type="entry name" value="Sig_transdc_resp-reg_receiver"/>
</dbReference>
<comment type="caution">
    <text evidence="11">The sequence shown here is derived from an EMBL/GenBank/DDBJ whole genome shotgun (WGS) entry which is preliminary data.</text>
</comment>
<evidence type="ECO:0000256" key="5">
    <source>
        <dbReference type="ARBA" id="ARBA00022777"/>
    </source>
</evidence>
<dbReference type="PRINTS" id="PR00344">
    <property type="entry name" value="BCTRLSENSOR"/>
</dbReference>
<dbReference type="RefSeq" id="WP_038266390.1">
    <property type="nucleotide sequence ID" value="NZ_FSRH01000016.1"/>
</dbReference>
<dbReference type="PROSITE" id="PS50110">
    <property type="entry name" value="RESPONSE_REGULATORY"/>
    <property type="match status" value="1"/>
</dbReference>
<evidence type="ECO:0000259" key="10">
    <source>
        <dbReference type="PROSITE" id="PS50110"/>
    </source>
</evidence>
<keyword evidence="4 8" id="KW-0597">Phosphoprotein</keyword>
<dbReference type="SMART" id="SM00387">
    <property type="entry name" value="HATPase_c"/>
    <property type="match status" value="1"/>
</dbReference>
<dbReference type="PROSITE" id="PS50109">
    <property type="entry name" value="HIS_KIN"/>
    <property type="match status" value="1"/>
</dbReference>
<feature type="domain" description="Histidine kinase" evidence="9">
    <location>
        <begin position="172"/>
        <end position="429"/>
    </location>
</feature>
<evidence type="ECO:0000256" key="4">
    <source>
        <dbReference type="ARBA" id="ARBA00022553"/>
    </source>
</evidence>
<dbReference type="InterPro" id="IPR003661">
    <property type="entry name" value="HisK_dim/P_dom"/>
</dbReference>
<proteinExistence type="predicted"/>
<dbReference type="EMBL" id="JJMM01000014">
    <property type="protein sequence ID" value="KDR94559.1"/>
    <property type="molecule type" value="Genomic_DNA"/>
</dbReference>
<dbReference type="InterPro" id="IPR036890">
    <property type="entry name" value="HATPase_C_sf"/>
</dbReference>
<organism evidence="11 12">
    <name type="scientific">Peptoclostridium litorale DSM 5388</name>
    <dbReference type="NCBI Taxonomy" id="1121324"/>
    <lineage>
        <taxon>Bacteria</taxon>
        <taxon>Bacillati</taxon>
        <taxon>Bacillota</taxon>
        <taxon>Clostridia</taxon>
        <taxon>Peptostreptococcales</taxon>
        <taxon>Peptoclostridiaceae</taxon>
        <taxon>Peptoclostridium</taxon>
    </lineage>
</organism>
<dbReference type="STRING" id="1121324.CLIT_14c00200"/>
<dbReference type="EC" id="2.7.13.3" evidence="2"/>
<dbReference type="eggNOG" id="COG4191">
    <property type="taxonomic scope" value="Bacteria"/>
</dbReference>
<dbReference type="Pfam" id="PF02518">
    <property type="entry name" value="HATPase_c"/>
    <property type="match status" value="1"/>
</dbReference>
<dbReference type="InterPro" id="IPR036097">
    <property type="entry name" value="HisK_dim/P_sf"/>
</dbReference>
<feature type="domain" description="Response regulatory" evidence="10">
    <location>
        <begin position="2"/>
        <end position="120"/>
    </location>
</feature>
<comment type="function">
    <text evidence="7">May play the central regulatory role in sporulation. It may be an element of the effector pathway responsible for the activation of sporulation genes in response to nutritional stress. Spo0A may act in concert with spo0H (a sigma factor) to control the expression of some genes that are critical to the sporulation process.</text>
</comment>
<dbReference type="PANTHER" id="PTHR43065:SF50">
    <property type="entry name" value="HISTIDINE KINASE"/>
    <property type="match status" value="1"/>
</dbReference>
<feature type="modified residue" description="4-aspartylphosphate" evidence="8">
    <location>
        <position position="53"/>
    </location>
</feature>
<keyword evidence="6" id="KW-0902">Two-component regulatory system</keyword>
<dbReference type="Gene3D" id="3.30.565.10">
    <property type="entry name" value="Histidine kinase-like ATPase, C-terminal domain"/>
    <property type="match status" value="1"/>
</dbReference>
<evidence type="ECO:0000256" key="7">
    <source>
        <dbReference type="ARBA" id="ARBA00024867"/>
    </source>
</evidence>
<dbReference type="SUPFAM" id="SSF47384">
    <property type="entry name" value="Homodimeric domain of signal transducing histidine kinase"/>
    <property type="match status" value="1"/>
</dbReference>
<gene>
    <name evidence="11" type="ORF">CLIT_14c00200</name>
</gene>
<sequence length="434" mass="48937">MKILIVDDERFNLKIAEGLLKDMSPQNEIILCLEPELVGGLIEENEIDIILLDIVMPHITGTELLKQIRSNKKYDDMQVVMLTSIGNSLNIMECFDLGANDYILKPINIIEFQARVNAAIRARENSITVKNMWETVKNQNAELKQMNEKLQNTQFHLIQSEKMAAIGELAAGVAHEINNPIGYVGSNFETLSSYLAKIQSYIDYNSQQIDQLSDKCPSAEIDQLKNDICSKYKSLKIDFITDDLDILINDSLEGIDRVSKIVKTLRNFARYDSDEQREYCSIREMVEEVLLIVRNEAKYSVNFDISEISAPEIWCHKGQFGQVLLNIIVNALQAIKSLERADFSHIKISSYYENGLTCISILDDGPGIPEDIKYKIFNPFFTTKDVGSGTGLGLSISYDIIVNKHGGTIDVISSPEEGTEFILKLPPKPEEPEV</sequence>
<keyword evidence="5" id="KW-0808">Transferase</keyword>